<keyword evidence="1" id="KW-0732">Signal</keyword>
<evidence type="ECO:0008006" key="4">
    <source>
        <dbReference type="Google" id="ProtNLM"/>
    </source>
</evidence>
<proteinExistence type="predicted"/>
<dbReference type="Gene3D" id="2.40.320.10">
    <property type="entry name" value="Hypothetical Protein Pfu-838710-001"/>
    <property type="match status" value="1"/>
</dbReference>
<dbReference type="Proteomes" id="UP000235584">
    <property type="component" value="Chromosome"/>
</dbReference>
<gene>
    <name evidence="2" type="ORF">C0V70_11690</name>
</gene>
<organism evidence="2 3">
    <name type="scientific">Bacteriovorax stolpii</name>
    <name type="common">Bdellovibrio stolpii</name>
    <dbReference type="NCBI Taxonomy" id="960"/>
    <lineage>
        <taxon>Bacteria</taxon>
        <taxon>Pseudomonadati</taxon>
        <taxon>Bdellovibrionota</taxon>
        <taxon>Bacteriovoracia</taxon>
        <taxon>Bacteriovoracales</taxon>
        <taxon>Bacteriovoracaceae</taxon>
        <taxon>Bacteriovorax</taxon>
    </lineage>
</organism>
<sequence length="281" mass="32256">MSSPFWHSFAMKTFALFSALFTLSFSAMAAVTPAPIQGEIKREVELKVNLTKEGYRNLETQFLKDFKGERTKRSDYYFEIFDDGQYLLKKSEPAIKLRFMWDGLDLKWQTQQTEKSWAYSIFTFKETLAESAMVKAGHLLKDIEHYHELLEKLGPKALEEAHDIQRELEDKGIIASLSTLCSLCTGEKQFFSSHMNQKVRTKIKLIVDGDQFTLQVGETANNGVTTYELEAEVKKSTDLKLSAERLQKWLVQKGFVAAHIETQESVDPTRTSEALLQKLIY</sequence>
<feature type="chain" id="PRO_5014759321" description="CYTH domain-containing protein" evidence="1">
    <location>
        <begin position="30"/>
        <end position="281"/>
    </location>
</feature>
<evidence type="ECO:0000256" key="1">
    <source>
        <dbReference type="SAM" id="SignalP"/>
    </source>
</evidence>
<reference evidence="2 3" key="1">
    <citation type="submission" date="2018-01" db="EMBL/GenBank/DDBJ databases">
        <title>Complete genome sequence of Bacteriovorax stolpii DSM12778.</title>
        <authorList>
            <person name="Tang B."/>
            <person name="Chang J."/>
        </authorList>
    </citation>
    <scope>NUCLEOTIDE SEQUENCE [LARGE SCALE GENOMIC DNA]</scope>
    <source>
        <strain evidence="2 3">DSM 12778</strain>
    </source>
</reference>
<evidence type="ECO:0000313" key="3">
    <source>
        <dbReference type="Proteomes" id="UP000235584"/>
    </source>
</evidence>
<keyword evidence="3" id="KW-1185">Reference proteome</keyword>
<dbReference type="EMBL" id="CP025704">
    <property type="protein sequence ID" value="AUN98750.1"/>
    <property type="molecule type" value="Genomic_DNA"/>
</dbReference>
<dbReference type="KEGG" id="bsto:C0V70_11690"/>
<evidence type="ECO:0000313" key="2">
    <source>
        <dbReference type="EMBL" id="AUN98750.1"/>
    </source>
</evidence>
<name>A0A2K9NTA1_BACTC</name>
<dbReference type="AlphaFoldDB" id="A0A2K9NTA1"/>
<feature type="signal peptide" evidence="1">
    <location>
        <begin position="1"/>
        <end position="29"/>
    </location>
</feature>
<protein>
    <recommendedName>
        <fullName evidence="4">CYTH domain-containing protein</fullName>
    </recommendedName>
</protein>
<accession>A0A2K9NTA1</accession>